<sequence length="78" mass="8471">MGRTESAYEASGHGGVAERLQTSTASICPKRNVRQSAWDWRGRSQLSRAAFPAPSMIGTYTHRGSVTAPAYIPGYEAR</sequence>
<organism evidence="1 2">
    <name type="scientific">Alternaria gaisen</name>
    <dbReference type="NCBI Taxonomy" id="167740"/>
    <lineage>
        <taxon>Eukaryota</taxon>
        <taxon>Fungi</taxon>
        <taxon>Dikarya</taxon>
        <taxon>Ascomycota</taxon>
        <taxon>Pezizomycotina</taxon>
        <taxon>Dothideomycetes</taxon>
        <taxon>Pleosporomycetidae</taxon>
        <taxon>Pleosporales</taxon>
        <taxon>Pleosporineae</taxon>
        <taxon>Pleosporaceae</taxon>
        <taxon>Alternaria</taxon>
        <taxon>Alternaria sect. Alternaria</taxon>
    </lineage>
</organism>
<keyword evidence="2" id="KW-1185">Reference proteome</keyword>
<protein>
    <submittedName>
        <fullName evidence="1">Uncharacterized protein</fullName>
    </submittedName>
</protein>
<evidence type="ECO:0000313" key="2">
    <source>
        <dbReference type="Proteomes" id="UP000293547"/>
    </source>
</evidence>
<reference evidence="1 2" key="1">
    <citation type="journal article" date="2019" name="bioRxiv">
        <title>Genomics, evolutionary history and diagnostics of the Alternaria alternata species group including apple and Asian pear pathotypes.</title>
        <authorList>
            <person name="Armitage A.D."/>
            <person name="Cockerton H.M."/>
            <person name="Sreenivasaprasad S."/>
            <person name="Woodhall J.W."/>
            <person name="Lane C.R."/>
            <person name="Harrison R.J."/>
            <person name="Clarkson J.P."/>
        </authorList>
    </citation>
    <scope>NUCLEOTIDE SEQUENCE [LARGE SCALE GENOMIC DNA]</scope>
    <source>
        <strain evidence="1 2">FERA 650</strain>
    </source>
</reference>
<dbReference type="EMBL" id="PDWZ02000014">
    <property type="protein sequence ID" value="KAB2099994.1"/>
    <property type="molecule type" value="Genomic_DNA"/>
</dbReference>
<gene>
    <name evidence="1" type="ORF">AG0111_0g11765</name>
</gene>
<evidence type="ECO:0000313" key="1">
    <source>
        <dbReference type="EMBL" id="KAB2099994.1"/>
    </source>
</evidence>
<dbReference type="Proteomes" id="UP000293547">
    <property type="component" value="Unassembled WGS sequence"/>
</dbReference>
<name>A0ACB6F6E2_9PLEO</name>
<accession>A0ACB6F6E2</accession>
<comment type="caution">
    <text evidence="1">The sequence shown here is derived from an EMBL/GenBank/DDBJ whole genome shotgun (WGS) entry which is preliminary data.</text>
</comment>
<proteinExistence type="predicted"/>